<evidence type="ECO:0000313" key="5">
    <source>
        <dbReference type="Proteomes" id="UP000606600"/>
    </source>
</evidence>
<proteinExistence type="inferred from homology"/>
<reference evidence="4 5" key="1">
    <citation type="submission" date="2020-09" db="EMBL/GenBank/DDBJ databases">
        <title>Novel species of Mucilaginibacter isolated from a glacier on the Tibetan Plateau.</title>
        <authorList>
            <person name="Liu Q."/>
            <person name="Xin Y.-H."/>
        </authorList>
    </citation>
    <scope>NUCLEOTIDE SEQUENCE [LARGE SCALE GENOMIC DNA]</scope>
    <source>
        <strain evidence="4 5">ZT4R22</strain>
    </source>
</reference>
<keyword evidence="2" id="KW-0479">Metal-binding</keyword>
<keyword evidence="3" id="KW-0732">Signal</keyword>
<accession>A0ABR7WPQ1</accession>
<dbReference type="Pfam" id="PF05163">
    <property type="entry name" value="DinB"/>
    <property type="match status" value="1"/>
</dbReference>
<organism evidence="4 5">
    <name type="scientific">Mucilaginibacter pankratovii</name>
    <dbReference type="NCBI Taxonomy" id="2772110"/>
    <lineage>
        <taxon>Bacteria</taxon>
        <taxon>Pseudomonadati</taxon>
        <taxon>Bacteroidota</taxon>
        <taxon>Sphingobacteriia</taxon>
        <taxon>Sphingobacteriales</taxon>
        <taxon>Sphingobacteriaceae</taxon>
        <taxon>Mucilaginibacter</taxon>
    </lineage>
</organism>
<evidence type="ECO:0000256" key="1">
    <source>
        <dbReference type="ARBA" id="ARBA00008635"/>
    </source>
</evidence>
<dbReference type="SUPFAM" id="SSF109854">
    <property type="entry name" value="DinB/YfiT-like putative metalloenzymes"/>
    <property type="match status" value="1"/>
</dbReference>
<dbReference type="InterPro" id="IPR034660">
    <property type="entry name" value="DinB/YfiT-like"/>
</dbReference>
<comment type="caution">
    <text evidence="4">The sequence shown here is derived from an EMBL/GenBank/DDBJ whole genome shotgun (WGS) entry which is preliminary data.</text>
</comment>
<evidence type="ECO:0000313" key="4">
    <source>
        <dbReference type="EMBL" id="MBD1364303.1"/>
    </source>
</evidence>
<dbReference type="InterPro" id="IPR007837">
    <property type="entry name" value="DinB"/>
</dbReference>
<comment type="similarity">
    <text evidence="1">Belongs to the DinB family.</text>
</comment>
<keyword evidence="5" id="KW-1185">Reference proteome</keyword>
<sequence length="175" mass="19266">MKKLSLLLTVIVFTCTAAFAQITREQSVAEWTRAKAYTKAYLDAMPADGYASKPTPEMRSFAGQMLHLADANYFFITTASGKESPLGKDVSVEKTVAQTKEATTKAVLDSYDFVIATIKGMTDAQMSEEVTMRGTMKAGRGLLLAKAFEHQTHHRGQTTAYLRLKGVTPPQEMLF</sequence>
<feature type="signal peptide" evidence="3">
    <location>
        <begin position="1"/>
        <end position="20"/>
    </location>
</feature>
<dbReference type="Gene3D" id="1.20.120.450">
    <property type="entry name" value="dinb family like domain"/>
    <property type="match status" value="1"/>
</dbReference>
<protein>
    <submittedName>
        <fullName evidence="4">DinB family protein</fullName>
    </submittedName>
</protein>
<name>A0ABR7WPQ1_9SPHI</name>
<evidence type="ECO:0000256" key="2">
    <source>
        <dbReference type="ARBA" id="ARBA00022723"/>
    </source>
</evidence>
<dbReference type="RefSeq" id="WP_191188971.1">
    <property type="nucleotide sequence ID" value="NZ_JACWMY010000005.1"/>
</dbReference>
<feature type="chain" id="PRO_5046147219" evidence="3">
    <location>
        <begin position="21"/>
        <end position="175"/>
    </location>
</feature>
<dbReference type="Proteomes" id="UP000606600">
    <property type="component" value="Unassembled WGS sequence"/>
</dbReference>
<gene>
    <name evidence="4" type="ORF">IDJ77_10830</name>
</gene>
<dbReference type="EMBL" id="JACWMY010000005">
    <property type="protein sequence ID" value="MBD1364303.1"/>
    <property type="molecule type" value="Genomic_DNA"/>
</dbReference>
<evidence type="ECO:0000256" key="3">
    <source>
        <dbReference type="SAM" id="SignalP"/>
    </source>
</evidence>